<dbReference type="InterPro" id="IPR013324">
    <property type="entry name" value="RNA_pol_sigma_r3/r4-like"/>
</dbReference>
<dbReference type="InterPro" id="IPR014284">
    <property type="entry name" value="RNA_pol_sigma-70_dom"/>
</dbReference>
<dbReference type="PANTHER" id="PTHR43133">
    <property type="entry name" value="RNA POLYMERASE ECF-TYPE SIGMA FACTO"/>
    <property type="match status" value="1"/>
</dbReference>
<organism evidence="7 8">
    <name type="scientific">Actinacidiphila glaucinigra</name>
    <dbReference type="NCBI Taxonomy" id="235986"/>
    <lineage>
        <taxon>Bacteria</taxon>
        <taxon>Bacillati</taxon>
        <taxon>Actinomycetota</taxon>
        <taxon>Actinomycetes</taxon>
        <taxon>Kitasatosporales</taxon>
        <taxon>Streptomycetaceae</taxon>
        <taxon>Actinacidiphila</taxon>
    </lineage>
</organism>
<dbReference type="RefSeq" id="WP_089222587.1">
    <property type="nucleotide sequence ID" value="NZ_FZOF01000002.1"/>
</dbReference>
<evidence type="ECO:0000259" key="6">
    <source>
        <dbReference type="Pfam" id="PF08281"/>
    </source>
</evidence>
<keyword evidence="3" id="KW-0731">Sigma factor</keyword>
<sequence>MTAREGPRGHELVEEWYEAHADRVMGYLMHRTDRETAQDVLSETFLLAWRKQRSVPDDALPWLLAAARRLLANRVRSDVRRQALAERISAVMDRAPQEVFEDRIGDREHVFRVLMALSEADREVLLLTGWYDLSAQQAAKALGCTRAAYTLRLHRARKRFRAALERRPASFTPLDSEVHA</sequence>
<proteinExistence type="inferred from homology"/>
<dbReference type="GO" id="GO:0016987">
    <property type="term" value="F:sigma factor activity"/>
    <property type="evidence" value="ECO:0007669"/>
    <property type="project" value="UniProtKB-KW"/>
</dbReference>
<dbReference type="InterPro" id="IPR007627">
    <property type="entry name" value="RNA_pol_sigma70_r2"/>
</dbReference>
<feature type="domain" description="RNA polymerase sigma factor 70 region 4 type 2" evidence="6">
    <location>
        <begin position="112"/>
        <end position="159"/>
    </location>
</feature>
<evidence type="ECO:0000313" key="8">
    <source>
        <dbReference type="Proteomes" id="UP000198280"/>
    </source>
</evidence>
<evidence type="ECO:0000313" key="7">
    <source>
        <dbReference type="EMBL" id="SNS04166.1"/>
    </source>
</evidence>
<name>A0A239B8D9_9ACTN</name>
<dbReference type="CDD" id="cd06171">
    <property type="entry name" value="Sigma70_r4"/>
    <property type="match status" value="1"/>
</dbReference>
<dbReference type="Gene3D" id="1.10.1740.10">
    <property type="match status" value="1"/>
</dbReference>
<evidence type="ECO:0000256" key="3">
    <source>
        <dbReference type="ARBA" id="ARBA00023082"/>
    </source>
</evidence>
<dbReference type="Proteomes" id="UP000198280">
    <property type="component" value="Unassembled WGS sequence"/>
</dbReference>
<dbReference type="NCBIfam" id="TIGR02937">
    <property type="entry name" value="sigma70-ECF"/>
    <property type="match status" value="1"/>
</dbReference>
<evidence type="ECO:0000256" key="4">
    <source>
        <dbReference type="ARBA" id="ARBA00023163"/>
    </source>
</evidence>
<evidence type="ECO:0000256" key="1">
    <source>
        <dbReference type="ARBA" id="ARBA00010641"/>
    </source>
</evidence>
<keyword evidence="2" id="KW-0805">Transcription regulation</keyword>
<dbReference type="GO" id="GO:0003677">
    <property type="term" value="F:DNA binding"/>
    <property type="evidence" value="ECO:0007669"/>
    <property type="project" value="InterPro"/>
</dbReference>
<dbReference type="InterPro" id="IPR013325">
    <property type="entry name" value="RNA_pol_sigma_r2"/>
</dbReference>
<dbReference type="SUPFAM" id="SSF88946">
    <property type="entry name" value="Sigma2 domain of RNA polymerase sigma factors"/>
    <property type="match status" value="1"/>
</dbReference>
<dbReference type="SUPFAM" id="SSF88659">
    <property type="entry name" value="Sigma3 and sigma4 domains of RNA polymerase sigma factors"/>
    <property type="match status" value="1"/>
</dbReference>
<dbReference type="GO" id="GO:0006352">
    <property type="term" value="P:DNA-templated transcription initiation"/>
    <property type="evidence" value="ECO:0007669"/>
    <property type="project" value="InterPro"/>
</dbReference>
<comment type="similarity">
    <text evidence="1">Belongs to the sigma-70 factor family. ECF subfamily.</text>
</comment>
<dbReference type="AlphaFoldDB" id="A0A239B8D9"/>
<dbReference type="InterPro" id="IPR039425">
    <property type="entry name" value="RNA_pol_sigma-70-like"/>
</dbReference>
<reference evidence="7 8" key="1">
    <citation type="submission" date="2017-06" db="EMBL/GenBank/DDBJ databases">
        <authorList>
            <person name="Kim H.J."/>
            <person name="Triplett B.A."/>
        </authorList>
    </citation>
    <scope>NUCLEOTIDE SEQUENCE [LARGE SCALE GENOMIC DNA]</scope>
    <source>
        <strain evidence="7 8">CGMCC 4.1858</strain>
    </source>
</reference>
<evidence type="ECO:0000259" key="5">
    <source>
        <dbReference type="Pfam" id="PF04542"/>
    </source>
</evidence>
<protein>
    <submittedName>
        <fullName evidence="7">RNA polymerase sigma-70 factor, ECF subfamily</fullName>
    </submittedName>
</protein>
<keyword evidence="4" id="KW-0804">Transcription</keyword>
<gene>
    <name evidence="7" type="ORF">SAMN05216252_102456</name>
</gene>
<evidence type="ECO:0000256" key="2">
    <source>
        <dbReference type="ARBA" id="ARBA00023015"/>
    </source>
</evidence>
<dbReference type="OrthoDB" id="4184921at2"/>
<dbReference type="InterPro" id="IPR036388">
    <property type="entry name" value="WH-like_DNA-bd_sf"/>
</dbReference>
<accession>A0A239B8D9</accession>
<keyword evidence="8" id="KW-1185">Reference proteome</keyword>
<dbReference type="PANTHER" id="PTHR43133:SF25">
    <property type="entry name" value="RNA POLYMERASE SIGMA FACTOR RFAY-RELATED"/>
    <property type="match status" value="1"/>
</dbReference>
<dbReference type="Gene3D" id="1.10.10.10">
    <property type="entry name" value="Winged helix-like DNA-binding domain superfamily/Winged helix DNA-binding domain"/>
    <property type="match status" value="1"/>
</dbReference>
<feature type="domain" description="RNA polymerase sigma-70 region 2" evidence="5">
    <location>
        <begin position="17"/>
        <end position="80"/>
    </location>
</feature>
<dbReference type="EMBL" id="FZOF01000002">
    <property type="protein sequence ID" value="SNS04166.1"/>
    <property type="molecule type" value="Genomic_DNA"/>
</dbReference>
<dbReference type="Pfam" id="PF04542">
    <property type="entry name" value="Sigma70_r2"/>
    <property type="match status" value="1"/>
</dbReference>
<dbReference type="InterPro" id="IPR013249">
    <property type="entry name" value="RNA_pol_sigma70_r4_t2"/>
</dbReference>
<dbReference type="Pfam" id="PF08281">
    <property type="entry name" value="Sigma70_r4_2"/>
    <property type="match status" value="1"/>
</dbReference>